<evidence type="ECO:0000313" key="9">
    <source>
        <dbReference type="EMBL" id="EJT80121.1"/>
    </source>
</evidence>
<keyword evidence="11" id="KW-1185">Reference proteome</keyword>
<protein>
    <submittedName>
        <fullName evidence="9 10">Uncharacterized protein</fullName>
    </submittedName>
</protein>
<feature type="region of interest" description="Disordered" evidence="5">
    <location>
        <begin position="365"/>
        <end position="394"/>
    </location>
</feature>
<evidence type="ECO:0000256" key="1">
    <source>
        <dbReference type="ARBA" id="ARBA00004123"/>
    </source>
</evidence>
<feature type="coiled-coil region" evidence="4">
    <location>
        <begin position="420"/>
        <end position="471"/>
    </location>
</feature>
<dbReference type="EnsemblFungi" id="EJT80121">
    <property type="protein sequence ID" value="EJT80121"/>
    <property type="gene ID" value="GGTG_00125"/>
</dbReference>
<feature type="compositionally biased region" description="Gly residues" evidence="5">
    <location>
        <begin position="1992"/>
        <end position="2004"/>
    </location>
</feature>
<dbReference type="GO" id="GO:0017056">
    <property type="term" value="F:structural constituent of nuclear pore"/>
    <property type="evidence" value="ECO:0007669"/>
    <property type="project" value="TreeGrafter"/>
</dbReference>
<dbReference type="SUPFAM" id="SSF57997">
    <property type="entry name" value="Tropomyosin"/>
    <property type="match status" value="1"/>
</dbReference>
<dbReference type="STRING" id="644352.J3NFT1"/>
<evidence type="ECO:0000259" key="7">
    <source>
        <dbReference type="Pfam" id="PF25481"/>
    </source>
</evidence>
<feature type="domain" description="NUA/TPR/MLP1-2-like" evidence="8">
    <location>
        <begin position="483"/>
        <end position="595"/>
    </location>
</feature>
<dbReference type="EMBL" id="GL385395">
    <property type="protein sequence ID" value="EJT80121.1"/>
    <property type="molecule type" value="Genomic_DNA"/>
</dbReference>
<gene>
    <name evidence="10" type="primary">20340583</name>
    <name evidence="9" type="ORF">GGTG_00125</name>
</gene>
<feature type="compositionally biased region" description="Low complexity" evidence="5">
    <location>
        <begin position="1491"/>
        <end position="1508"/>
    </location>
</feature>
<dbReference type="Pfam" id="PF25481">
    <property type="entry name" value="Nucleoprot-TPR"/>
    <property type="match status" value="1"/>
</dbReference>
<evidence type="ECO:0000313" key="10">
    <source>
        <dbReference type="EnsemblFungi" id="EJT80121"/>
    </source>
</evidence>
<feature type="region of interest" description="Disordered" evidence="5">
    <location>
        <begin position="1839"/>
        <end position="2058"/>
    </location>
</feature>
<feature type="region of interest" description="Disordered" evidence="5">
    <location>
        <begin position="1576"/>
        <end position="1600"/>
    </location>
</feature>
<keyword evidence="3" id="KW-0539">Nucleus</keyword>
<dbReference type="GO" id="GO:0005643">
    <property type="term" value="C:nuclear pore"/>
    <property type="evidence" value="ECO:0007669"/>
    <property type="project" value="TreeGrafter"/>
</dbReference>
<feature type="coiled-coil region" evidence="4">
    <location>
        <begin position="1251"/>
        <end position="1404"/>
    </location>
</feature>
<dbReference type="Pfam" id="PF25785">
    <property type="entry name" value="TPR"/>
    <property type="match status" value="1"/>
</dbReference>
<feature type="coiled-coil region" evidence="4">
    <location>
        <begin position="1117"/>
        <end position="1204"/>
    </location>
</feature>
<dbReference type="GeneID" id="20340583"/>
<evidence type="ECO:0000256" key="2">
    <source>
        <dbReference type="ARBA" id="ARBA00023054"/>
    </source>
</evidence>
<feature type="coiled-coil region" evidence="4">
    <location>
        <begin position="142"/>
        <end position="278"/>
    </location>
</feature>
<feature type="coiled-coil region" evidence="4">
    <location>
        <begin position="1610"/>
        <end position="1685"/>
    </location>
</feature>
<feature type="compositionally biased region" description="Low complexity" evidence="5">
    <location>
        <begin position="1912"/>
        <end position="1962"/>
    </location>
</feature>
<reference evidence="10" key="5">
    <citation type="submission" date="2018-04" db="UniProtKB">
        <authorList>
            <consortium name="EnsemblFungi"/>
        </authorList>
    </citation>
    <scope>IDENTIFICATION</scope>
    <source>
        <strain evidence="10">R3-111a-1</strain>
    </source>
</reference>
<dbReference type="eggNOG" id="KOG4674">
    <property type="taxonomic scope" value="Eukaryota"/>
</dbReference>
<feature type="coiled-coil region" evidence="4">
    <location>
        <begin position="569"/>
        <end position="636"/>
    </location>
</feature>
<evidence type="ECO:0000259" key="6">
    <source>
        <dbReference type="Pfam" id="PF07926"/>
    </source>
</evidence>
<feature type="compositionally biased region" description="Gly residues" evidence="5">
    <location>
        <begin position="2033"/>
        <end position="2058"/>
    </location>
</feature>
<feature type="compositionally biased region" description="Gly residues" evidence="5">
    <location>
        <begin position="1971"/>
        <end position="1983"/>
    </location>
</feature>
<feature type="compositionally biased region" description="Low complexity" evidence="5">
    <location>
        <begin position="1854"/>
        <end position="1869"/>
    </location>
</feature>
<feature type="domain" description="Nucleoprotein TPR/MLP1-2" evidence="6">
    <location>
        <begin position="1066"/>
        <end position="1194"/>
    </location>
</feature>
<feature type="domain" description="Nucleoprotein TPR/MPL1" evidence="7">
    <location>
        <begin position="185"/>
        <end position="260"/>
    </location>
</feature>
<dbReference type="PANTHER" id="PTHR18898:SF2">
    <property type="entry name" value="NUCLEOPROTEIN TPR"/>
    <property type="match status" value="1"/>
</dbReference>
<evidence type="ECO:0000256" key="3">
    <source>
        <dbReference type="ARBA" id="ARBA00023242"/>
    </source>
</evidence>
<dbReference type="RefSeq" id="XP_009216130.1">
    <property type="nucleotide sequence ID" value="XM_009217866.1"/>
</dbReference>
<reference evidence="9" key="3">
    <citation type="submission" date="2010-09" db="EMBL/GenBank/DDBJ databases">
        <title>Annotation of Gaeumannomyces graminis var. tritici R3-111a-1.</title>
        <authorList>
            <consortium name="The Broad Institute Genome Sequencing Platform"/>
            <person name="Ma L.-J."/>
            <person name="Dead R."/>
            <person name="Young S.K."/>
            <person name="Zeng Q."/>
            <person name="Gargeya S."/>
            <person name="Fitzgerald M."/>
            <person name="Haas B."/>
            <person name="Abouelleil A."/>
            <person name="Alvarado L."/>
            <person name="Arachchi H.M."/>
            <person name="Berlin A."/>
            <person name="Brown A."/>
            <person name="Chapman S.B."/>
            <person name="Chen Z."/>
            <person name="Dunbar C."/>
            <person name="Freedman E."/>
            <person name="Gearin G."/>
            <person name="Gellesch M."/>
            <person name="Goldberg J."/>
            <person name="Griggs A."/>
            <person name="Gujja S."/>
            <person name="Heiman D."/>
            <person name="Howarth C."/>
            <person name="Larson L."/>
            <person name="Lui A."/>
            <person name="MacDonald P.J.P."/>
            <person name="Mehta T."/>
            <person name="Montmayeur A."/>
            <person name="Murphy C."/>
            <person name="Neiman D."/>
            <person name="Pearson M."/>
            <person name="Priest M."/>
            <person name="Roberts A."/>
            <person name="Saif S."/>
            <person name="Shea T."/>
            <person name="Shenoy N."/>
            <person name="Sisk P."/>
            <person name="Stolte C."/>
            <person name="Sykes S."/>
            <person name="Yandava C."/>
            <person name="Wortman J."/>
            <person name="Nusbaum C."/>
            <person name="Birren B."/>
        </authorList>
    </citation>
    <scope>NUCLEOTIDE SEQUENCE</scope>
    <source>
        <strain evidence="9">R3-111a-1</strain>
    </source>
</reference>
<dbReference type="HOGENOM" id="CLU_001250_0_0_1"/>
<evidence type="ECO:0000256" key="5">
    <source>
        <dbReference type="SAM" id="MobiDB-lite"/>
    </source>
</evidence>
<proteinExistence type="predicted"/>
<dbReference type="PANTHER" id="PTHR18898">
    <property type="entry name" value="NUCLEOPROTEIN TPR-RELATED"/>
    <property type="match status" value="1"/>
</dbReference>
<reference evidence="10" key="4">
    <citation type="journal article" date="2015" name="G3 (Bethesda)">
        <title>Genome sequences of three phytopathogenic species of the Magnaporthaceae family of fungi.</title>
        <authorList>
            <person name="Okagaki L.H."/>
            <person name="Nunes C.C."/>
            <person name="Sailsbery J."/>
            <person name="Clay B."/>
            <person name="Brown D."/>
            <person name="John T."/>
            <person name="Oh Y."/>
            <person name="Young N."/>
            <person name="Fitzgerald M."/>
            <person name="Haas B.J."/>
            <person name="Zeng Q."/>
            <person name="Young S."/>
            <person name="Adiconis X."/>
            <person name="Fan L."/>
            <person name="Levin J.Z."/>
            <person name="Mitchell T.K."/>
            <person name="Okubara P.A."/>
            <person name="Farman M.L."/>
            <person name="Kohn L.M."/>
            <person name="Birren B."/>
            <person name="Ma L.-J."/>
            <person name="Dean R.A."/>
        </authorList>
    </citation>
    <scope>NUCLEOTIDE SEQUENCE</scope>
    <source>
        <strain evidence="10">R3-111a-1</strain>
    </source>
</reference>
<feature type="compositionally biased region" description="Polar residues" evidence="5">
    <location>
        <begin position="937"/>
        <end position="949"/>
    </location>
</feature>
<dbReference type="InterPro" id="IPR057974">
    <property type="entry name" value="NUA/TPR/MLP1-2-like_dom"/>
</dbReference>
<feature type="compositionally biased region" description="Low complexity" evidence="5">
    <location>
        <begin position="1880"/>
        <end position="1891"/>
    </location>
</feature>
<reference evidence="9" key="2">
    <citation type="submission" date="2010-07" db="EMBL/GenBank/DDBJ databases">
        <authorList>
            <consortium name="The Broad Institute Genome Sequencing Platform"/>
            <consortium name="Broad Institute Genome Sequencing Center for Infectious Disease"/>
            <person name="Ma L.-J."/>
            <person name="Dead R."/>
            <person name="Young S."/>
            <person name="Zeng Q."/>
            <person name="Koehrsen M."/>
            <person name="Alvarado L."/>
            <person name="Berlin A."/>
            <person name="Chapman S.B."/>
            <person name="Chen Z."/>
            <person name="Freedman E."/>
            <person name="Gellesch M."/>
            <person name="Goldberg J."/>
            <person name="Griggs A."/>
            <person name="Gujja S."/>
            <person name="Heilman E.R."/>
            <person name="Heiman D."/>
            <person name="Hepburn T."/>
            <person name="Howarth C."/>
            <person name="Jen D."/>
            <person name="Larson L."/>
            <person name="Mehta T."/>
            <person name="Neiman D."/>
            <person name="Pearson M."/>
            <person name="Roberts A."/>
            <person name="Saif S."/>
            <person name="Shea T."/>
            <person name="Shenoy N."/>
            <person name="Sisk P."/>
            <person name="Stolte C."/>
            <person name="Sykes S."/>
            <person name="Walk T."/>
            <person name="White J."/>
            <person name="Yandava C."/>
            <person name="Haas B."/>
            <person name="Nusbaum C."/>
            <person name="Birren B."/>
        </authorList>
    </citation>
    <scope>NUCLEOTIDE SEQUENCE</scope>
    <source>
        <strain evidence="9">R3-111a-1</strain>
    </source>
</reference>
<feature type="compositionally biased region" description="Low complexity" evidence="5">
    <location>
        <begin position="1839"/>
        <end position="1848"/>
    </location>
</feature>
<feature type="compositionally biased region" description="Low complexity" evidence="5">
    <location>
        <begin position="1591"/>
        <end position="1600"/>
    </location>
</feature>
<feature type="coiled-coil region" evidence="4">
    <location>
        <begin position="79"/>
        <end position="113"/>
    </location>
</feature>
<dbReference type="GO" id="GO:0006406">
    <property type="term" value="P:mRNA export from nucleus"/>
    <property type="evidence" value="ECO:0007669"/>
    <property type="project" value="TreeGrafter"/>
</dbReference>
<evidence type="ECO:0000259" key="8">
    <source>
        <dbReference type="Pfam" id="PF25785"/>
    </source>
</evidence>
<dbReference type="FunCoup" id="J3NFT1">
    <property type="interactions" value="1199"/>
</dbReference>
<dbReference type="Pfam" id="PF07926">
    <property type="entry name" value="TPR_MLP1_2"/>
    <property type="match status" value="1"/>
</dbReference>
<organism evidence="9">
    <name type="scientific">Gaeumannomyces tritici (strain R3-111a-1)</name>
    <name type="common">Wheat and barley take-all root rot fungus</name>
    <name type="synonym">Gaeumannomyces graminis var. tritici</name>
    <dbReference type="NCBI Taxonomy" id="644352"/>
    <lineage>
        <taxon>Eukaryota</taxon>
        <taxon>Fungi</taxon>
        <taxon>Dikarya</taxon>
        <taxon>Ascomycota</taxon>
        <taxon>Pezizomycotina</taxon>
        <taxon>Sordariomycetes</taxon>
        <taxon>Sordariomycetidae</taxon>
        <taxon>Magnaporthales</taxon>
        <taxon>Magnaporthaceae</taxon>
        <taxon>Gaeumannomyces</taxon>
    </lineage>
</organism>
<reference evidence="11" key="1">
    <citation type="submission" date="2010-07" db="EMBL/GenBank/DDBJ databases">
        <title>The genome sequence of Gaeumannomyces graminis var. tritici strain R3-111a-1.</title>
        <authorList>
            <consortium name="The Broad Institute Genome Sequencing Platform"/>
            <person name="Ma L.-J."/>
            <person name="Dead R."/>
            <person name="Young S."/>
            <person name="Zeng Q."/>
            <person name="Koehrsen M."/>
            <person name="Alvarado L."/>
            <person name="Berlin A."/>
            <person name="Chapman S.B."/>
            <person name="Chen Z."/>
            <person name="Freedman E."/>
            <person name="Gellesch M."/>
            <person name="Goldberg J."/>
            <person name="Griggs A."/>
            <person name="Gujja S."/>
            <person name="Heilman E.R."/>
            <person name="Heiman D."/>
            <person name="Hepburn T."/>
            <person name="Howarth C."/>
            <person name="Jen D."/>
            <person name="Larson L."/>
            <person name="Mehta T."/>
            <person name="Neiman D."/>
            <person name="Pearson M."/>
            <person name="Roberts A."/>
            <person name="Saif S."/>
            <person name="Shea T."/>
            <person name="Shenoy N."/>
            <person name="Sisk P."/>
            <person name="Stolte C."/>
            <person name="Sykes S."/>
            <person name="Walk T."/>
            <person name="White J."/>
            <person name="Yandava C."/>
            <person name="Haas B."/>
            <person name="Nusbaum C."/>
            <person name="Birren B."/>
        </authorList>
    </citation>
    <scope>NUCLEOTIDE SEQUENCE [LARGE SCALE GENOMIC DNA]</scope>
    <source>
        <strain evidence="11">R3-111a-1</strain>
    </source>
</reference>
<dbReference type="VEuPathDB" id="FungiDB:GGTG_00125"/>
<evidence type="ECO:0000313" key="11">
    <source>
        <dbReference type="Proteomes" id="UP000006039"/>
    </source>
</evidence>
<feature type="region of interest" description="Disordered" evidence="5">
    <location>
        <begin position="932"/>
        <end position="957"/>
    </location>
</feature>
<feature type="region of interest" description="Disordered" evidence="5">
    <location>
        <begin position="1491"/>
        <end position="1524"/>
    </location>
</feature>
<evidence type="ECO:0000256" key="4">
    <source>
        <dbReference type="SAM" id="Coils"/>
    </source>
</evidence>
<feature type="region of interest" description="Disordered" evidence="5">
    <location>
        <begin position="749"/>
        <end position="769"/>
    </location>
</feature>
<dbReference type="InterPro" id="IPR057577">
    <property type="entry name" value="Nucleoprot-TPR/MLP1_dom"/>
</dbReference>
<comment type="subcellular location">
    <subcellularLocation>
        <location evidence="1">Nucleus</location>
    </subcellularLocation>
</comment>
<feature type="compositionally biased region" description="Polar residues" evidence="5">
    <location>
        <begin position="1576"/>
        <end position="1588"/>
    </location>
</feature>
<dbReference type="GO" id="GO:0006606">
    <property type="term" value="P:protein import into nucleus"/>
    <property type="evidence" value="ECO:0007669"/>
    <property type="project" value="InterPro"/>
</dbReference>
<accession>J3NFT1</accession>
<name>J3NFT1_GAET3</name>
<feature type="compositionally biased region" description="Pro residues" evidence="5">
    <location>
        <begin position="1870"/>
        <end position="1879"/>
    </location>
</feature>
<dbReference type="OrthoDB" id="343070at2759"/>
<dbReference type="Proteomes" id="UP000006039">
    <property type="component" value="Unassembled WGS sequence"/>
</dbReference>
<sequence length="2058" mass="228367">MAAAVDLDFLSSHLSLPLDSITTVATDPTAELVSAVLNAVAIKAREFDVLYSEKLQLGIELENAVRSSESRCQTFKGTTDSALKEVEDLRHKLQEEETSRQAIENQLQTAKSETTTLASQVDTLRARTTSLEASKRDTLAILDTKNAANAELSEELQKQHQKNLALSQELSQVQQEVQAAKTVVNSAKFREQSLRQELEFAQKNNEWLETELKAKTADALKYRKEKGERIAELQRLNDEATSTVDSLTKSEQQLRSRLDAAQKKTEEALTKIQQVQEAAARSDAGYKQEVDTAKRLAEVSQEYAEQYKKEMSQIKLNLEQIKDNSADELRKVLQQLEQAREECTQLEQKEQQLQAEVDQLRAVTSHGRDAAPGSAPQTPKPNGSFFRPGSPFGTPGSLRVKSSISATQAMEELYRVKGELAGEKRRNRNLTQELDEMMSALEAKGPELSELQEEAERLRQENVQMTRIADESFQERDLAKKSARKAEAAFSTSQAEIRLLRAQMRDLSTQVQVLIFNMHAREKGFDQLTDEEADHFAKLQRGEVSDNSLNDMSDTHVFITEKFVAFKDVAELQEKNQELLRVTRDLADKFENEEAMAAKRQAAEDQEEVLKLRDLVSKLQEESQSLTTRMKSYMTERDMFRRMLQQKASAGEINSVLGNSVDGREVLASIEQSNPDDHDLSAALRELQANFDAYRNEQGVDLQAVREQAKQLSEEKSALQGEVARLNSQLALVNERYEILQVTNADLESQKDHLKKRNQDVSQHAAKTEALAQSRAEDLIETKGLLESLRAENSNLKAEKALWKSIQERLIKDNEDLGEEKTRLNSLLASQQSLQNERQLSESESKRRLQAQLDNLESELSSTKRKLADEVEEAKKLQLRKDYDSQQAQKRIDDLMTSLGKHKEELVATKTSRDHLQARVNELTVELRSVEERAQRLQPQPTSRAQQNGAAGEESEDLEARIQELTDEAADLRRELEITNARFENAKAEADQYRELSNTIEEDLRTLESAQDAYRQDFDAAINSKDSKIKELEQRIADMSAELSTTNTQLSTLRDSQAETTRRFEDEKRILDSEITRLRDQDATYKEKAKHHQANLRSQCEITAKAQQDYEQELLKHAEAAKLAQKLRAEQDKLKSEAAKWRAEAESAKVSLAQGQTSWEERAKQMEQELVELRARREDANAQNKLLHQQIENVTTQISDLQQSRSWGDDAAATAPLSSDTAIEGLRELNSYLRKEKEILEYQYELKLQDSKRLQQQVNYLQSQLDEARLKLEQERRAQSETGTSSRAYAELMDKVNEMNVVRESNVTLRNEVQHAQRQLTIKNKTVQELRDKLQPLEARLAEIENQNLFLQDEVKQLQEDRDRWQERTNSILTKYGRVDPAELEQLKQTITDLEGQRDALAQSQEPLKAQIAELEARNEANAIAWRESRQKLVEQAKDKSRQQAGRINALQAEKNAAEEQLKITADNLATVQVQLETAAQEKMTVESRLQEAQQQLQQQTQSAATSENVAAPTASSGATSVDDGRISQLEKDLAAVRQELEATFALKAATEQEVAILSEKLAAAIEDRDRLQALAQSQPDGQQQVANGNEAGEAQSSAAAAAGLPEAEVAALRQQIYAAVAKAEEAEKQAAAVEANIKATLDQRSNKMKEALNQRLKDSRETMAKELEDEKTKLQQEYDLRLEQERKIWLLENSASAPAAASNPDAVPATPIKAEQAPPNLVDMTKLSDADVRRFLAENATIKSIIANNIRKKIEENKKIRDEEEVVKLAQAKEQATMMTEKKSALRINMLDNKFKLATGKLGVVETAAKETPERPVAQVWEVVCQYKPPPALPAAASQQAAVTAPGTPVPGTPKASSAAPPSAVVPPTSRPPQPAPATPTAVSANAATPGVTGTPAPKSLPMKPQPAISAAAPLNNPFAQNANANANANANGPPKANPFASQVPQPAAGQQQAQPQQPAARTGIPVPAGRGGNAQRGGRGAGVYQAPNARGGGQAGRGGRGGAQRNPSASLNPGVNDFQPGNKRPRNDEVGVGGPGGKRQRGGANGGAPGSGNAGA</sequence>
<keyword evidence="2 4" id="KW-0175">Coiled coil</keyword>
<dbReference type="InterPro" id="IPR012929">
    <property type="entry name" value="Nucleoprot-TPR/MLP1-2_dom"/>
</dbReference>